<proteinExistence type="predicted"/>
<keyword evidence="2" id="KW-1185">Reference proteome</keyword>
<organism evidence="1 2">
    <name type="scientific">Schistosoma mattheei</name>
    <dbReference type="NCBI Taxonomy" id="31246"/>
    <lineage>
        <taxon>Eukaryota</taxon>
        <taxon>Metazoa</taxon>
        <taxon>Spiralia</taxon>
        <taxon>Lophotrochozoa</taxon>
        <taxon>Platyhelminthes</taxon>
        <taxon>Trematoda</taxon>
        <taxon>Digenea</taxon>
        <taxon>Strigeidida</taxon>
        <taxon>Schistosomatoidea</taxon>
        <taxon>Schistosomatidae</taxon>
        <taxon>Schistosoma</taxon>
    </lineage>
</organism>
<accession>A0A183PCZ9</accession>
<protein>
    <submittedName>
        <fullName evidence="1">Uncharacterized protein</fullName>
    </submittedName>
</protein>
<gene>
    <name evidence="1" type="ORF">SMTD_LOCUS12235</name>
</gene>
<reference evidence="1 2" key="1">
    <citation type="submission" date="2018-11" db="EMBL/GenBank/DDBJ databases">
        <authorList>
            <consortium name="Pathogen Informatics"/>
        </authorList>
    </citation>
    <scope>NUCLEOTIDE SEQUENCE [LARGE SCALE GENOMIC DNA]</scope>
    <source>
        <strain>Denwood</strain>
        <strain evidence="2">Zambia</strain>
    </source>
</reference>
<evidence type="ECO:0000313" key="1">
    <source>
        <dbReference type="EMBL" id="VDP60407.1"/>
    </source>
</evidence>
<sequence length="56" mass="6442">MSLNWTNVTEVQGLNSGGLEAHTVGNTSKHFEYLVFEDLLRFFRQNVHKHQIPVDS</sequence>
<dbReference type="Proteomes" id="UP000269396">
    <property type="component" value="Unassembled WGS sequence"/>
</dbReference>
<dbReference type="EMBL" id="UZAL01032236">
    <property type="protein sequence ID" value="VDP60407.1"/>
    <property type="molecule type" value="Genomic_DNA"/>
</dbReference>
<evidence type="ECO:0000313" key="2">
    <source>
        <dbReference type="Proteomes" id="UP000269396"/>
    </source>
</evidence>
<dbReference type="AlphaFoldDB" id="A0A183PCZ9"/>
<name>A0A183PCZ9_9TREM</name>